<name>A0A811KAU1_9BILA</name>
<evidence type="ECO:0008006" key="5">
    <source>
        <dbReference type="Google" id="ProtNLM"/>
    </source>
</evidence>
<proteinExistence type="predicted"/>
<keyword evidence="1" id="KW-0812">Transmembrane</keyword>
<keyword evidence="1" id="KW-0472">Membrane</keyword>
<accession>A0A811KAU1</accession>
<gene>
    <name evidence="3" type="ORF">BOKJ2_LOCUS4295</name>
</gene>
<keyword evidence="1" id="KW-1133">Transmembrane helix</keyword>
<dbReference type="OrthoDB" id="5790531at2759"/>
<feature type="chain" id="PRO_5035594849" description="CPG4 domain-containing protein" evidence="2">
    <location>
        <begin position="19"/>
        <end position="253"/>
    </location>
</feature>
<dbReference type="AlphaFoldDB" id="A0A811KAU1"/>
<dbReference type="Proteomes" id="UP000783686">
    <property type="component" value="Unassembled WGS sequence"/>
</dbReference>
<dbReference type="EMBL" id="CAJFCW020000002">
    <property type="protein sequence ID" value="CAG9096313.1"/>
    <property type="molecule type" value="Genomic_DNA"/>
</dbReference>
<reference evidence="3" key="1">
    <citation type="submission" date="2020-09" db="EMBL/GenBank/DDBJ databases">
        <authorList>
            <person name="Kikuchi T."/>
        </authorList>
    </citation>
    <scope>NUCLEOTIDE SEQUENCE</scope>
    <source>
        <strain evidence="3">SH1</strain>
    </source>
</reference>
<evidence type="ECO:0000313" key="4">
    <source>
        <dbReference type="Proteomes" id="UP000614601"/>
    </source>
</evidence>
<protein>
    <recommendedName>
        <fullName evidence="5">CPG4 domain-containing protein</fullName>
    </recommendedName>
</protein>
<dbReference type="Proteomes" id="UP000614601">
    <property type="component" value="Unassembled WGS sequence"/>
</dbReference>
<evidence type="ECO:0000256" key="2">
    <source>
        <dbReference type="SAM" id="SignalP"/>
    </source>
</evidence>
<keyword evidence="4" id="KW-1185">Reference proteome</keyword>
<keyword evidence="2" id="KW-0732">Signal</keyword>
<feature type="transmembrane region" description="Helical" evidence="1">
    <location>
        <begin position="233"/>
        <end position="252"/>
    </location>
</feature>
<sequence>MLQDVVFLLIISITTVFCNQTELTGIPFCLLKCKDDHMMKMDGEWSMDFAFPLLSLLQSNGSEDAAYHKANEICYHNKMLGRCISNCAESLEKKILKLGLKPWDDICLNLRTLKTQFGCWKFHIESLSLSCYLESQQLRISMRKLAEDGLFEDVGTVCAEMTVLSKCVLEEYGRVCGKVTTKLLATLFRSSHDVVRDMLSIKWKKLPAQCNETLTFGPMVAKYVGNSVLSNNLSFTAIFISILPFVYLNLYFV</sequence>
<feature type="signal peptide" evidence="2">
    <location>
        <begin position="1"/>
        <end position="18"/>
    </location>
</feature>
<evidence type="ECO:0000313" key="3">
    <source>
        <dbReference type="EMBL" id="CAD5212494.1"/>
    </source>
</evidence>
<dbReference type="EMBL" id="CAJFDH010000002">
    <property type="protein sequence ID" value="CAD5212494.1"/>
    <property type="molecule type" value="Genomic_DNA"/>
</dbReference>
<organism evidence="3 4">
    <name type="scientific">Bursaphelenchus okinawaensis</name>
    <dbReference type="NCBI Taxonomy" id="465554"/>
    <lineage>
        <taxon>Eukaryota</taxon>
        <taxon>Metazoa</taxon>
        <taxon>Ecdysozoa</taxon>
        <taxon>Nematoda</taxon>
        <taxon>Chromadorea</taxon>
        <taxon>Rhabditida</taxon>
        <taxon>Tylenchina</taxon>
        <taxon>Tylenchomorpha</taxon>
        <taxon>Aphelenchoidea</taxon>
        <taxon>Aphelenchoididae</taxon>
        <taxon>Bursaphelenchus</taxon>
    </lineage>
</organism>
<comment type="caution">
    <text evidence="3">The sequence shown here is derived from an EMBL/GenBank/DDBJ whole genome shotgun (WGS) entry which is preliminary data.</text>
</comment>
<evidence type="ECO:0000256" key="1">
    <source>
        <dbReference type="SAM" id="Phobius"/>
    </source>
</evidence>